<dbReference type="PROSITE" id="PS00012">
    <property type="entry name" value="PHOSPHOPANTETHEINE"/>
    <property type="match status" value="1"/>
</dbReference>
<keyword evidence="2" id="KW-0597">Phosphoprotein</keyword>
<dbReference type="SUPFAM" id="SSF51735">
    <property type="entry name" value="NAD(P)-binding Rossmann-fold domains"/>
    <property type="match status" value="1"/>
</dbReference>
<dbReference type="InterPro" id="IPR013120">
    <property type="entry name" value="FAR_NAD-bd"/>
</dbReference>
<feature type="domain" description="Thioester reductase (TE)" evidence="7">
    <location>
        <begin position="723"/>
        <end position="963"/>
    </location>
</feature>
<evidence type="ECO:0000259" key="6">
    <source>
        <dbReference type="Pfam" id="PF00550"/>
    </source>
</evidence>
<keyword evidence="1" id="KW-0596">Phosphopantetheine</keyword>
<dbReference type="Gene3D" id="1.10.1200.10">
    <property type="entry name" value="ACP-like"/>
    <property type="match status" value="1"/>
</dbReference>
<dbReference type="InterPro" id="IPR036736">
    <property type="entry name" value="ACP-like_sf"/>
</dbReference>
<evidence type="ECO:0000313" key="9">
    <source>
        <dbReference type="Proteomes" id="UP001251528"/>
    </source>
</evidence>
<dbReference type="InterPro" id="IPR009081">
    <property type="entry name" value="PP-bd_ACP"/>
</dbReference>
<evidence type="ECO:0000256" key="1">
    <source>
        <dbReference type="ARBA" id="ARBA00022450"/>
    </source>
</evidence>
<dbReference type="PROSITE" id="PS00455">
    <property type="entry name" value="AMP_BINDING"/>
    <property type="match status" value="1"/>
</dbReference>
<dbReference type="InterPro" id="IPR020845">
    <property type="entry name" value="AMP-binding_CS"/>
</dbReference>
<keyword evidence="9" id="KW-1185">Reference proteome</keyword>
<evidence type="ECO:0000259" key="7">
    <source>
        <dbReference type="Pfam" id="PF07993"/>
    </source>
</evidence>
<dbReference type="InterPro" id="IPR051414">
    <property type="entry name" value="Adenylate-forming_Reductase"/>
</dbReference>
<dbReference type="PANTHER" id="PTHR43439:SF2">
    <property type="entry name" value="ENZYME, PUTATIVE (JCVI)-RELATED"/>
    <property type="match status" value="1"/>
</dbReference>
<dbReference type="InterPro" id="IPR036291">
    <property type="entry name" value="NAD(P)-bd_dom_sf"/>
</dbReference>
<comment type="caution">
    <text evidence="8">The sequence shown here is derived from an EMBL/GenBank/DDBJ whole genome shotgun (WGS) entry which is preliminary data.</text>
</comment>
<feature type="domain" description="Carrier" evidence="6">
    <location>
        <begin position="589"/>
        <end position="660"/>
    </location>
</feature>
<dbReference type="SUPFAM" id="SSF56801">
    <property type="entry name" value="Acetyl-CoA synthetase-like"/>
    <property type="match status" value="1"/>
</dbReference>
<dbReference type="PANTHER" id="PTHR43439">
    <property type="entry name" value="PHENYLACETATE-COENZYME A LIGASE"/>
    <property type="match status" value="1"/>
</dbReference>
<comment type="similarity">
    <text evidence="4">Belongs to the NRP synthetase family.</text>
</comment>
<dbReference type="Pfam" id="PF00501">
    <property type="entry name" value="AMP-binding"/>
    <property type="match status" value="1"/>
</dbReference>
<protein>
    <recommendedName>
        <fullName evidence="10">Carrier domain-containing protein</fullName>
    </recommendedName>
</protein>
<dbReference type="InterPro" id="IPR006162">
    <property type="entry name" value="Ppantetheine_attach_site"/>
</dbReference>
<dbReference type="Gene3D" id="3.40.50.12780">
    <property type="entry name" value="N-terminal domain of ligase-like"/>
    <property type="match status" value="1"/>
</dbReference>
<evidence type="ECO:0000256" key="4">
    <source>
        <dbReference type="ARBA" id="ARBA00029454"/>
    </source>
</evidence>
<dbReference type="SUPFAM" id="SSF47336">
    <property type="entry name" value="ACP-like"/>
    <property type="match status" value="1"/>
</dbReference>
<reference evidence="8" key="1">
    <citation type="submission" date="2023-06" db="EMBL/GenBank/DDBJ databases">
        <title>Conoideocrella luteorostrata (Hypocreales: Clavicipitaceae), a potential biocontrol fungus for elongate hemlock scale in United States Christmas tree production areas.</title>
        <authorList>
            <person name="Barrett H."/>
            <person name="Lovett B."/>
            <person name="Macias A.M."/>
            <person name="Stajich J.E."/>
            <person name="Kasson M.T."/>
        </authorList>
    </citation>
    <scope>NUCLEOTIDE SEQUENCE</scope>
    <source>
        <strain evidence="8">ARSEF 14590</strain>
    </source>
</reference>
<evidence type="ECO:0008006" key="10">
    <source>
        <dbReference type="Google" id="ProtNLM"/>
    </source>
</evidence>
<evidence type="ECO:0000313" key="8">
    <source>
        <dbReference type="EMBL" id="KAK2603575.1"/>
    </source>
</evidence>
<evidence type="ECO:0000256" key="2">
    <source>
        <dbReference type="ARBA" id="ARBA00022553"/>
    </source>
</evidence>
<keyword evidence="3" id="KW-0521">NADP</keyword>
<dbReference type="InterPro" id="IPR042099">
    <property type="entry name" value="ANL_N_sf"/>
</dbReference>
<proteinExistence type="inferred from homology"/>
<evidence type="ECO:0000259" key="5">
    <source>
        <dbReference type="Pfam" id="PF00501"/>
    </source>
</evidence>
<dbReference type="AlphaFoldDB" id="A0AAJ0CUR9"/>
<feature type="domain" description="AMP-dependent synthetase/ligase" evidence="5">
    <location>
        <begin position="108"/>
        <end position="360"/>
    </location>
</feature>
<dbReference type="Pfam" id="PF00550">
    <property type="entry name" value="PP-binding"/>
    <property type="match status" value="1"/>
</dbReference>
<dbReference type="EMBL" id="JASWJB010000061">
    <property type="protein sequence ID" value="KAK2603575.1"/>
    <property type="molecule type" value="Genomic_DNA"/>
</dbReference>
<dbReference type="Pfam" id="PF07993">
    <property type="entry name" value="NAD_binding_4"/>
    <property type="match status" value="1"/>
</dbReference>
<name>A0AAJ0CUR9_9HYPO</name>
<dbReference type="Proteomes" id="UP001251528">
    <property type="component" value="Unassembled WGS sequence"/>
</dbReference>
<sequence>MSQAEPLSRDIPVQFSKDRAVLDRLVHLIPDELAKEIPQHPLFAYAKTENLQDGFIEVSARDFARAINSISWYLESNFGKPEAGSFPTIAYIGSRSWLTKLGEEDDLRYFLLAFGAVKVGYKMLFLSPRNSVAGHVNVLEKAKCDIFLVSKDIQIDHILSQRVMRRTDVVPELDYFLRDEPIAPYPYTKTFAEAREDPCLVLHTTGSTGLPKPITWKLEILSTYEAWRTIPSIDGYVPTTEVYQEATRAYSAMPLFHTSGINIGITMSLLLGITTVLGPANLLPNATFVNEMHKHAGIDASIGPPSTYEDLSQDPHALNELGKLRYVLVCGAPLSEAVGDTLSDKTRVISNFGATETACLPRLSPAREDWAYFYWHPSHSGIQLREHSEGLYELFIARKPELRSYQGIFSTFPEIQEYSMNDLYSRHPDPSKHFLYRWQSRSDDVIVLSNGEKIAPALMEAGLRGSPLVKGAMVVGHGKFEPAALVDLGNSVPDKMEDRIALVENLKTAIAEANRYAPAHGKLDRYHIIIVDPARPIQYLGQGKIQRRQTYELYKDDIDRLYQDTENLAPEMMLHHTRVDFGDRMAIMQWLEQLLADIAGIQNPNPDDGLNAAGLDSLHIIRLVREFKIQIKLADATQLKTDFVSPNLIYQHNSLKELADFFFDGHTGKKGYEIVTSNGEAGGTSVDKLERMENTLIKYVNLLPVRPMVIDPPPFKQHKTVLLTGSTGSLGSYLLHQLFQDPSVEYIFCLDRASGGAERYQKNRDKRGLTQLGSGRVEFIKADLSESKLGLDQDVYERLKRTVTHVVHSQWPVNFNWSLASFEPSIAGVVNLIQLAHESSRSAFILFLSSVAAVGGWRAHFNEHVPETPIYDLRAAAGTGYGQSKLIAECLLDRAAAVSGVRSASCRVGIIAGPVEKGELGFWSTNEYIPSIIVSSAHLGVFPRNFPSRDRVDWVPVDKLARILTEILASASSFVGSGGMLRSSTYHVVNPSASSWDKDVAPILLDTYEDGSPQEVSFDEWVGHLKASADETSKQGNIDIERNPAIRLIDFYSNSSGMTSKGQSILSLSASEAASETLRALGPVSRDWLKWWMTQWGIRKTST</sequence>
<organism evidence="8 9">
    <name type="scientific">Conoideocrella luteorostrata</name>
    <dbReference type="NCBI Taxonomy" id="1105319"/>
    <lineage>
        <taxon>Eukaryota</taxon>
        <taxon>Fungi</taxon>
        <taxon>Dikarya</taxon>
        <taxon>Ascomycota</taxon>
        <taxon>Pezizomycotina</taxon>
        <taxon>Sordariomycetes</taxon>
        <taxon>Hypocreomycetidae</taxon>
        <taxon>Hypocreales</taxon>
        <taxon>Clavicipitaceae</taxon>
        <taxon>Conoideocrella</taxon>
    </lineage>
</organism>
<dbReference type="InterPro" id="IPR000873">
    <property type="entry name" value="AMP-dep_synth/lig_dom"/>
</dbReference>
<accession>A0AAJ0CUR9</accession>
<dbReference type="Pfam" id="PF23562">
    <property type="entry name" value="AMP-binding_C_3"/>
    <property type="match status" value="1"/>
</dbReference>
<dbReference type="Gene3D" id="3.40.50.720">
    <property type="entry name" value="NAD(P)-binding Rossmann-like Domain"/>
    <property type="match status" value="1"/>
</dbReference>
<evidence type="ECO:0000256" key="3">
    <source>
        <dbReference type="ARBA" id="ARBA00022857"/>
    </source>
</evidence>
<gene>
    <name evidence="8" type="ORF">QQS21_004255</name>
</gene>